<keyword evidence="2" id="KW-0547">Nucleotide-binding</keyword>
<evidence type="ECO:0000313" key="7">
    <source>
        <dbReference type="EMBL" id="VEL18623.1"/>
    </source>
</evidence>
<dbReference type="GO" id="GO:0005871">
    <property type="term" value="C:kinesin complex"/>
    <property type="evidence" value="ECO:0007669"/>
    <property type="project" value="TreeGrafter"/>
</dbReference>
<dbReference type="GO" id="GO:0005524">
    <property type="term" value="F:ATP binding"/>
    <property type="evidence" value="ECO:0007669"/>
    <property type="project" value="UniProtKB-KW"/>
</dbReference>
<organism evidence="7 8">
    <name type="scientific">Protopolystoma xenopodis</name>
    <dbReference type="NCBI Taxonomy" id="117903"/>
    <lineage>
        <taxon>Eukaryota</taxon>
        <taxon>Metazoa</taxon>
        <taxon>Spiralia</taxon>
        <taxon>Lophotrochozoa</taxon>
        <taxon>Platyhelminthes</taxon>
        <taxon>Monogenea</taxon>
        <taxon>Polyopisthocotylea</taxon>
        <taxon>Polystomatidea</taxon>
        <taxon>Polystomatidae</taxon>
        <taxon>Protopolystoma</taxon>
    </lineage>
</organism>
<dbReference type="EMBL" id="CAAALY010037836">
    <property type="protein sequence ID" value="VEL18623.1"/>
    <property type="molecule type" value="Genomic_DNA"/>
</dbReference>
<dbReference type="InterPro" id="IPR027417">
    <property type="entry name" value="P-loop_NTPase"/>
</dbReference>
<dbReference type="OrthoDB" id="3176171at2759"/>
<accession>A0A3S5FDG2</accession>
<keyword evidence="8" id="KW-1185">Reference proteome</keyword>
<feature type="domain" description="Kinesin motor" evidence="6">
    <location>
        <begin position="1"/>
        <end position="111"/>
    </location>
</feature>
<keyword evidence="3" id="KW-0067">ATP-binding</keyword>
<keyword evidence="4" id="KW-0963">Cytoplasm</keyword>
<dbReference type="Gene3D" id="3.40.850.10">
    <property type="entry name" value="Kinesin motor domain"/>
    <property type="match status" value="1"/>
</dbReference>
<evidence type="ECO:0000259" key="6">
    <source>
        <dbReference type="PROSITE" id="PS50067"/>
    </source>
</evidence>
<dbReference type="InterPro" id="IPR036961">
    <property type="entry name" value="Kinesin_motor_dom_sf"/>
</dbReference>
<reference evidence="7" key="1">
    <citation type="submission" date="2018-11" db="EMBL/GenBank/DDBJ databases">
        <authorList>
            <consortium name="Pathogen Informatics"/>
        </authorList>
    </citation>
    <scope>NUCLEOTIDE SEQUENCE</scope>
</reference>
<evidence type="ECO:0000256" key="4">
    <source>
        <dbReference type="ARBA" id="ARBA00023212"/>
    </source>
</evidence>
<dbReference type="PROSITE" id="PS50067">
    <property type="entry name" value="KINESIN_MOTOR_2"/>
    <property type="match status" value="1"/>
</dbReference>
<evidence type="ECO:0000256" key="3">
    <source>
        <dbReference type="ARBA" id="ARBA00022840"/>
    </source>
</evidence>
<dbReference type="SUPFAM" id="SSF52540">
    <property type="entry name" value="P-loop containing nucleoside triphosphate hydrolases"/>
    <property type="match status" value="1"/>
</dbReference>
<keyword evidence="4" id="KW-0206">Cytoskeleton</keyword>
<gene>
    <name evidence="7" type="ORF">PXEA_LOCUS12063</name>
</gene>
<comment type="caution">
    <text evidence="5">Lacks conserved residue(s) required for the propagation of feature annotation.</text>
</comment>
<dbReference type="AlphaFoldDB" id="A0A3S5FDG2"/>
<comment type="similarity">
    <text evidence="5">Belongs to the TRAFAC class myosin-kinesin ATPase superfamily. Kinesin family.</text>
</comment>
<evidence type="ECO:0000313" key="8">
    <source>
        <dbReference type="Proteomes" id="UP000784294"/>
    </source>
</evidence>
<evidence type="ECO:0000256" key="2">
    <source>
        <dbReference type="ARBA" id="ARBA00022741"/>
    </source>
</evidence>
<proteinExistence type="inferred from homology"/>
<dbReference type="Proteomes" id="UP000784294">
    <property type="component" value="Unassembled WGS sequence"/>
</dbReference>
<protein>
    <recommendedName>
        <fullName evidence="6">Kinesin motor domain-containing protein</fullName>
    </recommendedName>
</protein>
<name>A0A3S5FDG2_9PLAT</name>
<evidence type="ECO:0000256" key="1">
    <source>
        <dbReference type="ARBA" id="ARBA00004245"/>
    </source>
</evidence>
<dbReference type="GO" id="GO:0016887">
    <property type="term" value="F:ATP hydrolysis activity"/>
    <property type="evidence" value="ECO:0007669"/>
    <property type="project" value="TreeGrafter"/>
</dbReference>
<evidence type="ECO:0000256" key="5">
    <source>
        <dbReference type="PROSITE-ProRule" id="PRU00283"/>
    </source>
</evidence>
<comment type="subcellular location">
    <subcellularLocation>
        <location evidence="1">Cytoplasm</location>
        <location evidence="1">Cytoskeleton</location>
    </subcellularLocation>
</comment>
<comment type="caution">
    <text evidence="7">The sequence shown here is derived from an EMBL/GenBank/DDBJ whole genome shotgun (WGS) entry which is preliminary data.</text>
</comment>
<dbReference type="InterPro" id="IPR027640">
    <property type="entry name" value="Kinesin-like_fam"/>
</dbReference>
<dbReference type="GO" id="GO:0047496">
    <property type="term" value="P:vesicle transport along microtubule"/>
    <property type="evidence" value="ECO:0007669"/>
    <property type="project" value="TreeGrafter"/>
</dbReference>
<dbReference type="GO" id="GO:0003777">
    <property type="term" value="F:microtubule motor activity"/>
    <property type="evidence" value="ECO:0007669"/>
    <property type="project" value="InterPro"/>
</dbReference>
<dbReference type="GO" id="GO:0008017">
    <property type="term" value="F:microtubule binding"/>
    <property type="evidence" value="ECO:0007669"/>
    <property type="project" value="InterPro"/>
</dbReference>
<sequence length="111" mass="12119">MLEIYNEQVHDLLSKDKVPPGGLPVRQLPNQGFIVQGLSKVPVGSYHEIEQRMEQGTSNRTVAATNMNTTSSRAHTVVCITFDQLISSDSGNVQKKSSTINLVDLADGHLD</sequence>
<dbReference type="GO" id="GO:0005874">
    <property type="term" value="C:microtubule"/>
    <property type="evidence" value="ECO:0007669"/>
    <property type="project" value="TreeGrafter"/>
</dbReference>
<dbReference type="PANTHER" id="PTHR24115:SF344">
    <property type="entry name" value="KINESIN-LIKE PROTEIN KIF28P"/>
    <property type="match status" value="1"/>
</dbReference>
<dbReference type="PANTHER" id="PTHR24115">
    <property type="entry name" value="KINESIN-RELATED"/>
    <property type="match status" value="1"/>
</dbReference>
<dbReference type="Pfam" id="PF00225">
    <property type="entry name" value="Kinesin"/>
    <property type="match status" value="1"/>
</dbReference>
<dbReference type="InterPro" id="IPR001752">
    <property type="entry name" value="Kinesin_motor_dom"/>
</dbReference>